<dbReference type="EMBL" id="BAAFRS010000054">
    <property type="protein sequence ID" value="GAB1220523.1"/>
    <property type="molecule type" value="Genomic_DNA"/>
</dbReference>
<keyword evidence="3" id="KW-1185">Reference proteome</keyword>
<proteinExistence type="predicted"/>
<organism evidence="2 3">
    <name type="scientific">Entamoeba nuttalli</name>
    <dbReference type="NCBI Taxonomy" id="412467"/>
    <lineage>
        <taxon>Eukaryota</taxon>
        <taxon>Amoebozoa</taxon>
        <taxon>Evosea</taxon>
        <taxon>Archamoebae</taxon>
        <taxon>Mastigamoebida</taxon>
        <taxon>Entamoebidae</taxon>
        <taxon>Entamoeba</taxon>
    </lineage>
</organism>
<feature type="region of interest" description="Disordered" evidence="1">
    <location>
        <begin position="106"/>
        <end position="127"/>
    </location>
</feature>
<reference evidence="2 3" key="1">
    <citation type="journal article" date="2019" name="PLoS Negl. Trop. Dis.">
        <title>Whole genome sequencing of Entamoeba nuttalli reveals mammalian host-related molecular signatures and a novel octapeptide-repeat surface protein.</title>
        <authorList>
            <person name="Tanaka M."/>
            <person name="Makiuchi T."/>
            <person name="Komiyama T."/>
            <person name="Shiina T."/>
            <person name="Osaki K."/>
            <person name="Tachibana H."/>
        </authorList>
    </citation>
    <scope>NUCLEOTIDE SEQUENCE [LARGE SCALE GENOMIC DNA]</scope>
    <source>
        <strain evidence="2 3">P19-061405</strain>
    </source>
</reference>
<dbReference type="Proteomes" id="UP001628156">
    <property type="component" value="Unassembled WGS sequence"/>
</dbReference>
<comment type="caution">
    <text evidence="2">The sequence shown here is derived from an EMBL/GenBank/DDBJ whole genome shotgun (WGS) entry which is preliminary data.</text>
</comment>
<protein>
    <submittedName>
        <fullName evidence="2">Uncharacterized protein</fullName>
    </submittedName>
</protein>
<accession>A0ABQ0DCE5</accession>
<evidence type="ECO:0000313" key="3">
    <source>
        <dbReference type="Proteomes" id="UP001628156"/>
    </source>
</evidence>
<gene>
    <name evidence="2" type="ORF">ENUP19_0054G0098</name>
</gene>
<sequence length="195" mass="22082">MSNSPNIPPLKSDFMTKLKQIIVAIPNSELIMKGRYKEVFETQSFEEFLLKMVSAAREFMGSTTIDNETKFNLFFSYHYYVDLLCESMADKSVSFNQMNLLAQMKEPLPSTNSPRSENEPPGLPVVSQNDNIDQTPDIVPNHSLLLEKLSLATEQQLEKILEIVAPQNTDWCIGMDLSTMSVDVIEQISSILLQQ</sequence>
<evidence type="ECO:0000313" key="2">
    <source>
        <dbReference type="EMBL" id="GAB1220523.1"/>
    </source>
</evidence>
<name>A0ABQ0DCE5_9EUKA</name>
<evidence type="ECO:0000256" key="1">
    <source>
        <dbReference type="SAM" id="MobiDB-lite"/>
    </source>
</evidence>